<dbReference type="RefSeq" id="WP_080523884.1">
    <property type="nucleotide sequence ID" value="NZ_LPUF01000003.1"/>
</dbReference>
<evidence type="ECO:0000256" key="3">
    <source>
        <dbReference type="ARBA" id="ARBA00010333"/>
    </source>
</evidence>
<feature type="transmembrane region" description="Helical" evidence="9">
    <location>
        <begin position="82"/>
        <end position="102"/>
    </location>
</feature>
<dbReference type="SUPFAM" id="SSF118215">
    <property type="entry name" value="Proton glutamate symport protein"/>
    <property type="match status" value="1"/>
</dbReference>
<evidence type="ECO:0000313" key="12">
    <source>
        <dbReference type="Proteomes" id="UP000191980"/>
    </source>
</evidence>
<evidence type="ECO:0000256" key="9">
    <source>
        <dbReference type="SAM" id="Phobius"/>
    </source>
</evidence>
<feature type="transmembrane region" description="Helical" evidence="9">
    <location>
        <begin position="15"/>
        <end position="36"/>
    </location>
</feature>
<feature type="transmembrane region" description="Helical" evidence="9">
    <location>
        <begin position="335"/>
        <end position="361"/>
    </location>
</feature>
<feature type="transmembrane region" description="Helical" evidence="9">
    <location>
        <begin position="183"/>
        <end position="204"/>
    </location>
</feature>
<feature type="transmembrane region" description="Helical" evidence="9">
    <location>
        <begin position="255"/>
        <end position="273"/>
    </location>
</feature>
<keyword evidence="5 9" id="KW-0812">Transmembrane</keyword>
<organism evidence="11 12">
    <name type="scientific">Methyloprofundus sedimenti</name>
    <dbReference type="NCBI Taxonomy" id="1420851"/>
    <lineage>
        <taxon>Bacteria</taxon>
        <taxon>Pseudomonadati</taxon>
        <taxon>Pseudomonadota</taxon>
        <taxon>Gammaproteobacteria</taxon>
        <taxon>Methylococcales</taxon>
        <taxon>Methylococcaceae</taxon>
        <taxon>Methyloprofundus</taxon>
    </lineage>
</organism>
<dbReference type="InterPro" id="IPR001638">
    <property type="entry name" value="Solute-binding_3/MltF_N"/>
</dbReference>
<dbReference type="GO" id="GO:0016020">
    <property type="term" value="C:membrane"/>
    <property type="evidence" value="ECO:0007669"/>
    <property type="project" value="UniProtKB-SubCell"/>
</dbReference>
<evidence type="ECO:0000256" key="7">
    <source>
        <dbReference type="ARBA" id="ARBA00022989"/>
    </source>
</evidence>
<dbReference type="GO" id="GO:0015293">
    <property type="term" value="F:symporter activity"/>
    <property type="evidence" value="ECO:0007669"/>
    <property type="project" value="InterPro"/>
</dbReference>
<sequence>MIDKLLKIEHYNNNLSFTLSMVASLLFGIAFGLFVGDYAAKLQILGDIYIGLLQMTVLPYIVFSLIANIGRLSYLEARLLTRQGLLVLLALWLIGGLSVWAMSLTLPNIEQGSFFSSLLVANVPKIDFLQLFIPANPFQSLAENAVPAVVLFSMLFGAACIGYKDHKSILDNFSHVAKILLRVNSFVVILTPIGVFGIAASAAGTLSLGEFERIQAYVFMLIGSVLLVTLVVMPLLIASCTPFSYRQIARESRNVLLTVFIVGSVFVVIPLLIKMISRLFHSHVTTEHEQARIPDLVLPLAYPFPDMGKILSLVFIVFAAWFYDKPLEFLDYPVMLTIGLFLSFGKLITALPFLLNLYHIPEDVFNLFMTVGVICGRTADVAGAMHLMTFTILTTALMTGLFKIKWSVLIRNGLISLLLFFCVGLGIRIVLEQPTFNENQSPQILHMRLLNDRVPYTVSSLSQPNPITLKPGQHLIDRIRKTGIIRIGINEDSLPFSFYNVYGQMVGFDIELMLHLAEDLQVGIQFIPYENEYLLQQLDDDHFDIAVSGITPNLSLLAASRMLYSTSYLDVHLALVVPDHKRNKFSDRESILKLKNAQAFVRKESNFATRAHQLFPNLKVTELDSEAEFFNTKEFHDQIILTTAEGGSAWTLLYPDYVVVNPFANRQGAPLVIAVSDEDLILEHFLSTWIKIKQTDGTIDTLFAHWIQGETTKAREPRWSILNNVLGK</sequence>
<evidence type="ECO:0000259" key="10">
    <source>
        <dbReference type="SMART" id="SM00062"/>
    </source>
</evidence>
<dbReference type="EMBL" id="LPUF01000003">
    <property type="protein sequence ID" value="OQK15648.1"/>
    <property type="molecule type" value="Genomic_DNA"/>
</dbReference>
<evidence type="ECO:0000313" key="11">
    <source>
        <dbReference type="EMBL" id="OQK15648.1"/>
    </source>
</evidence>
<comment type="caution">
    <text evidence="11">The sequence shown here is derived from an EMBL/GenBank/DDBJ whole genome shotgun (WGS) entry which is preliminary data.</text>
</comment>
<protein>
    <recommendedName>
        <fullName evidence="10">Solute-binding protein family 3/N-terminal domain-containing protein</fullName>
    </recommendedName>
</protein>
<feature type="transmembrane region" description="Helical" evidence="9">
    <location>
        <begin position="381"/>
        <end position="402"/>
    </location>
</feature>
<dbReference type="OrthoDB" id="9791339at2"/>
<feature type="transmembrane region" description="Helical" evidence="9">
    <location>
        <begin position="216"/>
        <end position="243"/>
    </location>
</feature>
<comment type="subcellular location">
    <subcellularLocation>
        <location evidence="2">Cell envelope</location>
    </subcellularLocation>
    <subcellularLocation>
        <location evidence="1">Membrane</location>
        <topology evidence="1">Multi-pass membrane protein</topology>
    </subcellularLocation>
</comment>
<feature type="domain" description="Solute-binding protein family 3/N-terminal" evidence="10">
    <location>
        <begin position="484"/>
        <end position="710"/>
    </location>
</feature>
<dbReference type="Proteomes" id="UP000191980">
    <property type="component" value="Unassembled WGS sequence"/>
</dbReference>
<dbReference type="PANTHER" id="PTHR35936:SF19">
    <property type="entry name" value="AMINO-ACID-BINDING PROTEIN YXEM-RELATED"/>
    <property type="match status" value="1"/>
</dbReference>
<feature type="transmembrane region" description="Helical" evidence="9">
    <location>
        <begin position="48"/>
        <end position="70"/>
    </location>
</feature>
<dbReference type="InterPro" id="IPR018313">
    <property type="entry name" value="SBP_3_CS"/>
</dbReference>
<evidence type="ECO:0000256" key="6">
    <source>
        <dbReference type="ARBA" id="ARBA00022729"/>
    </source>
</evidence>
<name>A0A1V8M2A8_9GAMM</name>
<keyword evidence="8 9" id="KW-0472">Membrane</keyword>
<gene>
    <name evidence="11" type="ORF">AU255_15625</name>
</gene>
<keyword evidence="7 9" id="KW-1133">Transmembrane helix</keyword>
<dbReference type="Pfam" id="PF00497">
    <property type="entry name" value="SBP_bac_3"/>
    <property type="match status" value="1"/>
</dbReference>
<dbReference type="InterPro" id="IPR001991">
    <property type="entry name" value="Na-dicarboxylate_symporter"/>
</dbReference>
<dbReference type="SMART" id="SM00062">
    <property type="entry name" value="PBPb"/>
    <property type="match status" value="1"/>
</dbReference>
<feature type="transmembrane region" description="Helical" evidence="9">
    <location>
        <begin position="414"/>
        <end position="431"/>
    </location>
</feature>
<keyword evidence="6" id="KW-0732">Signal</keyword>
<evidence type="ECO:0000256" key="1">
    <source>
        <dbReference type="ARBA" id="ARBA00004141"/>
    </source>
</evidence>
<dbReference type="GO" id="GO:0030313">
    <property type="term" value="C:cell envelope"/>
    <property type="evidence" value="ECO:0007669"/>
    <property type="project" value="UniProtKB-SubCell"/>
</dbReference>
<dbReference type="PANTHER" id="PTHR35936">
    <property type="entry name" value="MEMBRANE-BOUND LYTIC MUREIN TRANSGLYCOSYLASE F"/>
    <property type="match status" value="1"/>
</dbReference>
<dbReference type="Gene3D" id="3.40.190.10">
    <property type="entry name" value="Periplasmic binding protein-like II"/>
    <property type="match status" value="2"/>
</dbReference>
<evidence type="ECO:0000256" key="2">
    <source>
        <dbReference type="ARBA" id="ARBA00004196"/>
    </source>
</evidence>
<accession>A0A1V8M2A8</accession>
<dbReference type="AlphaFoldDB" id="A0A1V8M2A8"/>
<proteinExistence type="inferred from homology"/>
<dbReference type="STRING" id="1420851.AU255_15625"/>
<reference evidence="11 12" key="1">
    <citation type="submission" date="2015-12" db="EMBL/GenBank/DDBJ databases">
        <authorList>
            <person name="Shamseldin A."/>
            <person name="Moawad H."/>
            <person name="Abd El-Rahim W.M."/>
            <person name="Sadowsky M.J."/>
        </authorList>
    </citation>
    <scope>NUCLEOTIDE SEQUENCE [LARGE SCALE GENOMIC DNA]</scope>
    <source>
        <strain evidence="11 12">WF1</strain>
    </source>
</reference>
<evidence type="ECO:0000256" key="8">
    <source>
        <dbReference type="ARBA" id="ARBA00023136"/>
    </source>
</evidence>
<keyword evidence="12" id="KW-1185">Reference proteome</keyword>
<dbReference type="Pfam" id="PF00375">
    <property type="entry name" value="SDF"/>
    <property type="match status" value="1"/>
</dbReference>
<dbReference type="Gene3D" id="1.10.3860.10">
    <property type="entry name" value="Sodium:dicarboxylate symporter"/>
    <property type="match status" value="1"/>
</dbReference>
<comment type="similarity">
    <text evidence="3">Belongs to the bacterial solute-binding protein 3 family.</text>
</comment>
<dbReference type="SUPFAM" id="SSF53850">
    <property type="entry name" value="Periplasmic binding protein-like II"/>
    <property type="match status" value="1"/>
</dbReference>
<keyword evidence="4" id="KW-0813">Transport</keyword>
<feature type="transmembrane region" description="Helical" evidence="9">
    <location>
        <begin position="307"/>
        <end position="323"/>
    </location>
</feature>
<evidence type="ECO:0000256" key="5">
    <source>
        <dbReference type="ARBA" id="ARBA00022692"/>
    </source>
</evidence>
<dbReference type="PROSITE" id="PS01039">
    <property type="entry name" value="SBP_BACTERIAL_3"/>
    <property type="match status" value="1"/>
</dbReference>
<dbReference type="InterPro" id="IPR036458">
    <property type="entry name" value="Na:dicarbo_symporter_sf"/>
</dbReference>
<evidence type="ECO:0000256" key="4">
    <source>
        <dbReference type="ARBA" id="ARBA00022448"/>
    </source>
</evidence>
<feature type="transmembrane region" description="Helical" evidence="9">
    <location>
        <begin position="145"/>
        <end position="163"/>
    </location>
</feature>